<organism evidence="2 3">
    <name type="scientific">Bacillus safensis</name>
    <dbReference type="NCBI Taxonomy" id="561879"/>
    <lineage>
        <taxon>Bacteria</taxon>
        <taxon>Bacillati</taxon>
        <taxon>Bacillota</taxon>
        <taxon>Bacilli</taxon>
        <taxon>Bacillales</taxon>
        <taxon>Bacillaceae</taxon>
        <taxon>Bacillus</taxon>
    </lineage>
</organism>
<keyword evidence="1" id="KW-1133">Transmembrane helix</keyword>
<feature type="transmembrane region" description="Helical" evidence="1">
    <location>
        <begin position="29"/>
        <end position="52"/>
    </location>
</feature>
<proteinExistence type="predicted"/>
<evidence type="ECO:0000256" key="1">
    <source>
        <dbReference type="SAM" id="Phobius"/>
    </source>
</evidence>
<dbReference type="EMBL" id="AP021906">
    <property type="protein sequence ID" value="BBP88180.1"/>
    <property type="molecule type" value="Genomic_DNA"/>
</dbReference>
<sequence>MNVLEMLPPRYLGQAVDDIRSGQFTTSSIVFYVTIFFCLLGVVVYTLTYFWMYQLFGGAKCHGACDARETDAPLA</sequence>
<evidence type="ECO:0000313" key="2">
    <source>
        <dbReference type="EMBL" id="BBP88180.1"/>
    </source>
</evidence>
<dbReference type="Proteomes" id="UP000464658">
    <property type="component" value="Chromosome"/>
</dbReference>
<evidence type="ECO:0008006" key="4">
    <source>
        <dbReference type="Google" id="ProtNLM"/>
    </source>
</evidence>
<evidence type="ECO:0000313" key="3">
    <source>
        <dbReference type="Proteomes" id="UP000464658"/>
    </source>
</evidence>
<name>A0A5S9M3M2_BACIA</name>
<gene>
    <name evidence="2" type="ORF">BsIDN1_17980</name>
</gene>
<accession>A0A5S9M3M2</accession>
<reference evidence="2 3" key="1">
    <citation type="submission" date="2019-12" db="EMBL/GenBank/DDBJ databases">
        <title>Full genome sequence of a Bacillus safensis strain isolated from commercially available natto in Indonesia.</title>
        <authorList>
            <person name="Yoshida M."/>
            <person name="Uomi M."/>
            <person name="Waturangi D."/>
            <person name="Ekaputri J.J."/>
            <person name="Setiamarga D.H.E."/>
        </authorList>
    </citation>
    <scope>NUCLEOTIDE SEQUENCE [LARGE SCALE GENOMIC DNA]</scope>
    <source>
        <strain evidence="2 3">IDN1</strain>
    </source>
</reference>
<dbReference type="AlphaFoldDB" id="A0A5S9M3M2"/>
<protein>
    <recommendedName>
        <fullName evidence="4">ABC transmembrane type-1 domain-containing protein</fullName>
    </recommendedName>
</protein>
<keyword evidence="1" id="KW-0472">Membrane</keyword>
<keyword evidence="1" id="KW-0812">Transmembrane</keyword>